<evidence type="ECO:0000256" key="1">
    <source>
        <dbReference type="SAM" id="MobiDB-lite"/>
    </source>
</evidence>
<dbReference type="RefSeq" id="WP_012311455.1">
    <property type="nucleotide sequence ID" value="NC_010492.1"/>
</dbReference>
<protein>
    <submittedName>
        <fullName evidence="2">Uncharacterized protein</fullName>
    </submittedName>
</protein>
<feature type="compositionally biased region" description="Polar residues" evidence="1">
    <location>
        <begin position="86"/>
        <end position="96"/>
    </location>
</feature>
<evidence type="ECO:0000313" key="2">
    <source>
        <dbReference type="EMBL" id="ABR67090.1"/>
    </source>
</evidence>
<sequence length="96" mass="10561">MSERIEQAVIAEQQAKISLGKALEEAVEAEAKAESAYKEAKSETVKARRAALRGGWDEKSLRRLGLLKTPRPSKKSDTAQEEESTVDSAPTSEHQH</sequence>
<reference evidence="2" key="1">
    <citation type="journal article" date="2008" name="Plasmid">
        <title>Comparative analysis of eight Arthrobacter plasmids.</title>
        <authorList>
            <person name="Jerke K."/>
            <person name="Nakatsu C.H."/>
            <person name="Beasley F."/>
            <person name="Konopka A."/>
        </authorList>
    </citation>
    <scope>NUCLEOTIDE SEQUENCE</scope>
    <source>
        <strain evidence="2">Chr15</strain>
        <plasmid evidence="2">pChr15</plasmid>
    </source>
</reference>
<accession>A6YFS9</accession>
<feature type="region of interest" description="Disordered" evidence="1">
    <location>
        <begin position="63"/>
        <end position="96"/>
    </location>
</feature>
<proteinExistence type="predicted"/>
<geneLocation type="plasmid" evidence="2">
    <name>pChr15</name>
</geneLocation>
<keyword evidence="2" id="KW-0614">Plasmid</keyword>
<dbReference type="AlphaFoldDB" id="A6YFS9"/>
<organism evidence="2">
    <name type="scientific">Arthrobacter sp. Chr15</name>
    <dbReference type="NCBI Taxonomy" id="447032"/>
    <lineage>
        <taxon>Bacteria</taxon>
        <taxon>Bacillati</taxon>
        <taxon>Actinomycetota</taxon>
        <taxon>Actinomycetes</taxon>
        <taxon>Micrococcales</taxon>
        <taxon>Micrococcaceae</taxon>
        <taxon>Arthrobacter</taxon>
    </lineage>
</organism>
<name>A6YFS9_9MICC</name>
<dbReference type="EMBL" id="EF495212">
    <property type="protein sequence ID" value="ABR67090.1"/>
    <property type="molecule type" value="Genomic_DNA"/>
</dbReference>